<protein>
    <submittedName>
        <fullName evidence="2">Uncharacterized protein</fullName>
    </submittedName>
</protein>
<organism evidence="2 3">
    <name type="scientific">Actinokineospora iranica</name>
    <dbReference type="NCBI Taxonomy" id="1271860"/>
    <lineage>
        <taxon>Bacteria</taxon>
        <taxon>Bacillati</taxon>
        <taxon>Actinomycetota</taxon>
        <taxon>Actinomycetes</taxon>
        <taxon>Pseudonocardiales</taxon>
        <taxon>Pseudonocardiaceae</taxon>
        <taxon>Actinokineospora</taxon>
    </lineage>
</organism>
<dbReference type="STRING" id="1271860.SAMN05216174_106356"/>
<feature type="transmembrane region" description="Helical" evidence="1">
    <location>
        <begin position="108"/>
        <end position="126"/>
    </location>
</feature>
<evidence type="ECO:0000313" key="2">
    <source>
        <dbReference type="EMBL" id="SDD04116.1"/>
    </source>
</evidence>
<dbReference type="EMBL" id="FMZZ01000006">
    <property type="protein sequence ID" value="SDD04116.1"/>
    <property type="molecule type" value="Genomic_DNA"/>
</dbReference>
<dbReference type="Proteomes" id="UP000199501">
    <property type="component" value="Unassembled WGS sequence"/>
</dbReference>
<reference evidence="3" key="1">
    <citation type="submission" date="2016-10" db="EMBL/GenBank/DDBJ databases">
        <authorList>
            <person name="Varghese N."/>
            <person name="Submissions S."/>
        </authorList>
    </citation>
    <scope>NUCLEOTIDE SEQUENCE [LARGE SCALE GENOMIC DNA]</scope>
    <source>
        <strain evidence="3">IBRC-M 10403</strain>
    </source>
</reference>
<keyword evidence="1" id="KW-0812">Transmembrane</keyword>
<accession>A0A1G6RJM0</accession>
<proteinExistence type="predicted"/>
<dbReference type="AlphaFoldDB" id="A0A1G6RJM0"/>
<keyword evidence="1" id="KW-0472">Membrane</keyword>
<evidence type="ECO:0000313" key="3">
    <source>
        <dbReference type="Proteomes" id="UP000199501"/>
    </source>
</evidence>
<evidence type="ECO:0000256" key="1">
    <source>
        <dbReference type="SAM" id="Phobius"/>
    </source>
</evidence>
<name>A0A1G6RJM0_9PSEU</name>
<sequence>MSATRPLVLGLVTRAGKAPGHQVRTELMGWRADGWARVKPRLAREGLRRTGSRRPSSSASLALPELLRALDAADIAMTSLQCGGPPWTTCSAPSPAAACATRNSARSLVLFVMTVLGLLWGARTFARENA</sequence>
<gene>
    <name evidence="2" type="ORF">SAMN05216174_106356</name>
</gene>
<keyword evidence="1" id="KW-1133">Transmembrane helix</keyword>
<keyword evidence="3" id="KW-1185">Reference proteome</keyword>
<dbReference type="RefSeq" id="WP_091450834.1">
    <property type="nucleotide sequence ID" value="NZ_FMZZ01000006.1"/>
</dbReference>